<proteinExistence type="predicted"/>
<dbReference type="Proteomes" id="UP000027073">
    <property type="component" value="Unassembled WGS sequence"/>
</dbReference>
<dbReference type="OrthoDB" id="9895617at2759"/>
<sequence length="60" mass="6648">MTADTMQTFGFPPGYFIIRSIASNRLLDVTNDDVEDGTEIVLWPEKDSSLVECECMASTS</sequence>
<dbReference type="InParanoid" id="A0A067NTJ5"/>
<dbReference type="AlphaFoldDB" id="A0A067NTJ5"/>
<dbReference type="VEuPathDB" id="FungiDB:PLEOSDRAFT_1088710"/>
<reference evidence="2" key="1">
    <citation type="journal article" date="2014" name="Proc. Natl. Acad. Sci. U.S.A.">
        <title>Extensive sampling of basidiomycete genomes demonstrates inadequacy of the white-rot/brown-rot paradigm for wood decay fungi.</title>
        <authorList>
            <person name="Riley R."/>
            <person name="Salamov A.A."/>
            <person name="Brown D.W."/>
            <person name="Nagy L.G."/>
            <person name="Floudas D."/>
            <person name="Held B.W."/>
            <person name="Levasseur A."/>
            <person name="Lombard V."/>
            <person name="Morin E."/>
            <person name="Otillar R."/>
            <person name="Lindquist E.A."/>
            <person name="Sun H."/>
            <person name="LaButti K.M."/>
            <person name="Schmutz J."/>
            <person name="Jabbour D."/>
            <person name="Luo H."/>
            <person name="Baker S.E."/>
            <person name="Pisabarro A.G."/>
            <person name="Walton J.D."/>
            <person name="Blanchette R.A."/>
            <person name="Henrissat B."/>
            <person name="Martin F."/>
            <person name="Cullen D."/>
            <person name="Hibbett D.S."/>
            <person name="Grigoriev I.V."/>
        </authorList>
    </citation>
    <scope>NUCLEOTIDE SEQUENCE [LARGE SCALE GENOMIC DNA]</scope>
    <source>
        <strain evidence="2">PC15</strain>
    </source>
</reference>
<accession>A0A067NTJ5</accession>
<gene>
    <name evidence="1" type="ORF">PLEOSDRAFT_1088710</name>
</gene>
<dbReference type="SUPFAM" id="SSF50370">
    <property type="entry name" value="Ricin B-like lectins"/>
    <property type="match status" value="1"/>
</dbReference>
<evidence type="ECO:0000313" key="2">
    <source>
        <dbReference type="Proteomes" id="UP000027073"/>
    </source>
</evidence>
<dbReference type="Gene3D" id="2.80.10.50">
    <property type="match status" value="1"/>
</dbReference>
<dbReference type="EMBL" id="KL198006">
    <property type="protein sequence ID" value="KDQ31259.1"/>
    <property type="molecule type" value="Genomic_DNA"/>
</dbReference>
<protein>
    <submittedName>
        <fullName evidence="1">Uncharacterized protein</fullName>
    </submittedName>
</protein>
<evidence type="ECO:0000313" key="1">
    <source>
        <dbReference type="EMBL" id="KDQ31259.1"/>
    </source>
</evidence>
<name>A0A067NTJ5_PLEO1</name>
<dbReference type="STRING" id="1137138.A0A067NTJ5"/>
<dbReference type="HOGENOM" id="CLU_204786_0_0_1"/>
<dbReference type="InterPro" id="IPR035992">
    <property type="entry name" value="Ricin_B-like_lectins"/>
</dbReference>
<organism evidence="1 2">
    <name type="scientific">Pleurotus ostreatus (strain PC15)</name>
    <name type="common">Oyster mushroom</name>
    <dbReference type="NCBI Taxonomy" id="1137138"/>
    <lineage>
        <taxon>Eukaryota</taxon>
        <taxon>Fungi</taxon>
        <taxon>Dikarya</taxon>
        <taxon>Basidiomycota</taxon>
        <taxon>Agaricomycotina</taxon>
        <taxon>Agaricomycetes</taxon>
        <taxon>Agaricomycetidae</taxon>
        <taxon>Agaricales</taxon>
        <taxon>Pleurotineae</taxon>
        <taxon>Pleurotaceae</taxon>
        <taxon>Pleurotus</taxon>
    </lineage>
</organism>